<sequence>MLLQIDRCIDISSEDSSKKMKLVVDYLDGVYGAFATENGYKLKLKEDDRMVTLEKIDGEIVSNQVYLEGSKISQAWLLNDNGKTIRKLI</sequence>
<reference evidence="2" key="1">
    <citation type="submission" date="2020-02" db="EMBL/GenBank/DDBJ databases">
        <authorList>
            <person name="Olsen N.S."/>
            <person name="Forero-Junco L."/>
            <person name="Kot W."/>
            <person name="Hansen L.H."/>
        </authorList>
    </citation>
    <scope>NUCLEOTIDE SEQUENCE [LARGE SCALE GENOMIC DNA]</scope>
</reference>
<accession>A0A6G9LKY4</accession>
<organism evidence="1 2">
    <name type="scientific">Enterococcus phage nattely</name>
    <dbReference type="NCBI Taxonomy" id="2719593"/>
    <lineage>
        <taxon>Viruses</taxon>
        <taxon>Duplodnaviria</taxon>
        <taxon>Heunggongvirae</taxon>
        <taxon>Uroviricota</taxon>
        <taxon>Caudoviricetes</taxon>
        <taxon>Andrewesvirinae</taxon>
        <taxon>Vipetofemvirus</taxon>
        <taxon>Vipetofemvirus nattely</taxon>
    </lineage>
</organism>
<protein>
    <submittedName>
        <fullName evidence="1">Uncharacterized protein</fullName>
    </submittedName>
</protein>
<keyword evidence="2" id="KW-1185">Reference proteome</keyword>
<name>A0A6G9LKY4_9CAUD</name>
<dbReference type="Proteomes" id="UP000501773">
    <property type="component" value="Segment"/>
</dbReference>
<gene>
    <name evidence="1" type="ORF">nattely_126</name>
</gene>
<dbReference type="EMBL" id="MT119360">
    <property type="protein sequence ID" value="QIQ66293.1"/>
    <property type="molecule type" value="Genomic_DNA"/>
</dbReference>
<evidence type="ECO:0000313" key="2">
    <source>
        <dbReference type="Proteomes" id="UP000501773"/>
    </source>
</evidence>
<evidence type="ECO:0000313" key="1">
    <source>
        <dbReference type="EMBL" id="QIQ66293.1"/>
    </source>
</evidence>
<proteinExistence type="predicted"/>